<comment type="cofactor">
    <cofactor evidence="1">
        <name>(R)-lipoate</name>
        <dbReference type="ChEBI" id="CHEBI:83088"/>
    </cofactor>
</comment>
<protein>
    <submittedName>
        <fullName evidence="5">Dihydrolipoamide succinyltransferase</fullName>
    </submittedName>
</protein>
<comment type="similarity">
    <text evidence="2">Belongs to the 2-oxoacid dehydrogenase family.</text>
</comment>
<dbReference type="SUPFAM" id="SSF51230">
    <property type="entry name" value="Single hybrid motif"/>
    <property type="match status" value="1"/>
</dbReference>
<evidence type="ECO:0000313" key="5">
    <source>
        <dbReference type="EMBL" id="KAB0582097.1"/>
    </source>
</evidence>
<comment type="caution">
    <text evidence="5">The sequence shown here is derived from an EMBL/GenBank/DDBJ whole genome shotgun (WGS) entry which is preliminary data.</text>
</comment>
<dbReference type="Gene3D" id="2.40.50.100">
    <property type="match status" value="1"/>
</dbReference>
<keyword evidence="3" id="KW-0450">Lipoyl</keyword>
<dbReference type="PROSITE" id="PS00189">
    <property type="entry name" value="LIPOYL"/>
    <property type="match status" value="1"/>
</dbReference>
<keyword evidence="6" id="KW-1185">Reference proteome</keyword>
<dbReference type="GO" id="GO:0005829">
    <property type="term" value="C:cytosol"/>
    <property type="evidence" value="ECO:0007669"/>
    <property type="project" value="TreeGrafter"/>
</dbReference>
<dbReference type="RefSeq" id="WP_310734157.1">
    <property type="nucleotide sequence ID" value="NZ_VZPB01000022.1"/>
</dbReference>
<dbReference type="InterPro" id="IPR011053">
    <property type="entry name" value="Single_hybrid_motif"/>
</dbReference>
<dbReference type="GO" id="GO:0006099">
    <property type="term" value="P:tricarboxylic acid cycle"/>
    <property type="evidence" value="ECO:0007669"/>
    <property type="project" value="TreeGrafter"/>
</dbReference>
<dbReference type="CDD" id="cd06849">
    <property type="entry name" value="lipoyl_domain"/>
    <property type="match status" value="1"/>
</dbReference>
<keyword evidence="5" id="KW-0808">Transferase</keyword>
<reference evidence="5 6" key="1">
    <citation type="submission" date="2019-09" db="EMBL/GenBank/DDBJ databases">
        <title>Draft genome sequences of 48 bacterial type strains from the CCUG.</title>
        <authorList>
            <person name="Tunovic T."/>
            <person name="Pineiro-Iglesias B."/>
            <person name="Unosson C."/>
            <person name="Inganas E."/>
            <person name="Ohlen M."/>
            <person name="Cardew S."/>
            <person name="Jensie-Markopoulos S."/>
            <person name="Salva-Serra F."/>
            <person name="Jaen-Luchoro D."/>
            <person name="Karlsson R."/>
            <person name="Svensson-Stadler L."/>
            <person name="Chun J."/>
            <person name="Moore E."/>
        </authorList>
    </citation>
    <scope>NUCLEOTIDE SEQUENCE [LARGE SCALE GENOMIC DNA]</scope>
    <source>
        <strain evidence="5 6">CCUG 30977</strain>
    </source>
</reference>
<evidence type="ECO:0000256" key="1">
    <source>
        <dbReference type="ARBA" id="ARBA00001938"/>
    </source>
</evidence>
<dbReference type="InterPro" id="IPR050537">
    <property type="entry name" value="2-oxoacid_dehydrogenase"/>
</dbReference>
<sequence length="106" mass="10406">MAIVEVKVPQLSESVAEATLLQWKKKAGEAVAIDEILIEIETDKVVLEVPAPSAGVITEIVVADGGTVVSDQVIAKIDTEAAAGAVAAPAPAAAAAAPAPAAAAVA</sequence>
<accession>A0A643FCG8</accession>
<dbReference type="EMBL" id="VZPB01000022">
    <property type="protein sequence ID" value="KAB0582097.1"/>
    <property type="molecule type" value="Genomic_DNA"/>
</dbReference>
<dbReference type="PANTHER" id="PTHR43416:SF5">
    <property type="entry name" value="DIHYDROLIPOYLLYSINE-RESIDUE SUCCINYLTRANSFERASE COMPONENT OF 2-OXOGLUTARATE DEHYDROGENASE COMPLEX, MITOCHONDRIAL"/>
    <property type="match status" value="1"/>
</dbReference>
<organism evidence="5 6">
    <name type="scientific">Ideonella dechloratans</name>
    <dbReference type="NCBI Taxonomy" id="36863"/>
    <lineage>
        <taxon>Bacteria</taxon>
        <taxon>Pseudomonadati</taxon>
        <taxon>Pseudomonadota</taxon>
        <taxon>Betaproteobacteria</taxon>
        <taxon>Burkholderiales</taxon>
        <taxon>Sphaerotilaceae</taxon>
        <taxon>Ideonella</taxon>
    </lineage>
</organism>
<evidence type="ECO:0000259" key="4">
    <source>
        <dbReference type="PROSITE" id="PS50968"/>
    </source>
</evidence>
<feature type="non-terminal residue" evidence="5">
    <location>
        <position position="106"/>
    </location>
</feature>
<dbReference type="AlphaFoldDB" id="A0A643FCG8"/>
<dbReference type="InterPro" id="IPR003016">
    <property type="entry name" value="2-oxoA_DH_lipoyl-BS"/>
</dbReference>
<dbReference type="InterPro" id="IPR000089">
    <property type="entry name" value="Biotin_lipoyl"/>
</dbReference>
<dbReference type="PROSITE" id="PS50968">
    <property type="entry name" value="BIOTINYL_LIPOYL"/>
    <property type="match status" value="1"/>
</dbReference>
<gene>
    <name evidence="5" type="ORF">F7Q92_10980</name>
</gene>
<name>A0A643FCG8_IDEDE</name>
<proteinExistence type="inferred from homology"/>
<dbReference type="Pfam" id="PF00364">
    <property type="entry name" value="Biotin_lipoyl"/>
    <property type="match status" value="1"/>
</dbReference>
<dbReference type="GO" id="GO:0004149">
    <property type="term" value="F:dihydrolipoyllysine-residue succinyltransferase activity"/>
    <property type="evidence" value="ECO:0007669"/>
    <property type="project" value="TreeGrafter"/>
</dbReference>
<evidence type="ECO:0000313" key="6">
    <source>
        <dbReference type="Proteomes" id="UP000430120"/>
    </source>
</evidence>
<feature type="domain" description="Lipoyl-binding" evidence="4">
    <location>
        <begin position="3"/>
        <end position="78"/>
    </location>
</feature>
<dbReference type="Proteomes" id="UP000430120">
    <property type="component" value="Unassembled WGS sequence"/>
</dbReference>
<evidence type="ECO:0000256" key="2">
    <source>
        <dbReference type="ARBA" id="ARBA00007317"/>
    </source>
</evidence>
<evidence type="ECO:0000256" key="3">
    <source>
        <dbReference type="ARBA" id="ARBA00022823"/>
    </source>
</evidence>
<dbReference type="PANTHER" id="PTHR43416">
    <property type="entry name" value="DIHYDROLIPOYLLYSINE-RESIDUE SUCCINYLTRANSFERASE COMPONENT OF 2-OXOGLUTARATE DEHYDROGENASE COMPLEX, MITOCHONDRIAL-RELATED"/>
    <property type="match status" value="1"/>
</dbReference>